<dbReference type="EMBL" id="BGPR01002732">
    <property type="protein sequence ID" value="GBM78113.1"/>
    <property type="molecule type" value="Genomic_DNA"/>
</dbReference>
<reference evidence="1 2" key="1">
    <citation type="journal article" date="2019" name="Sci. Rep.">
        <title>Orb-weaving spider Araneus ventricosus genome elucidates the spidroin gene catalogue.</title>
        <authorList>
            <person name="Kono N."/>
            <person name="Nakamura H."/>
            <person name="Ohtoshi R."/>
            <person name="Moran D.A.P."/>
            <person name="Shinohara A."/>
            <person name="Yoshida Y."/>
            <person name="Fujiwara M."/>
            <person name="Mori M."/>
            <person name="Tomita M."/>
            <person name="Arakawa K."/>
        </authorList>
    </citation>
    <scope>NUCLEOTIDE SEQUENCE [LARGE SCALE GENOMIC DNA]</scope>
</reference>
<organism evidence="1 2">
    <name type="scientific">Araneus ventricosus</name>
    <name type="common">Orbweaver spider</name>
    <name type="synonym">Epeira ventricosa</name>
    <dbReference type="NCBI Taxonomy" id="182803"/>
    <lineage>
        <taxon>Eukaryota</taxon>
        <taxon>Metazoa</taxon>
        <taxon>Ecdysozoa</taxon>
        <taxon>Arthropoda</taxon>
        <taxon>Chelicerata</taxon>
        <taxon>Arachnida</taxon>
        <taxon>Araneae</taxon>
        <taxon>Araneomorphae</taxon>
        <taxon>Entelegynae</taxon>
        <taxon>Araneoidea</taxon>
        <taxon>Araneidae</taxon>
        <taxon>Araneus</taxon>
    </lineage>
</organism>
<comment type="caution">
    <text evidence="1">The sequence shown here is derived from an EMBL/GenBank/DDBJ whole genome shotgun (WGS) entry which is preliminary data.</text>
</comment>
<dbReference type="AlphaFoldDB" id="A0A4Y2IJY2"/>
<evidence type="ECO:0000313" key="1">
    <source>
        <dbReference type="EMBL" id="GBM78113.1"/>
    </source>
</evidence>
<evidence type="ECO:0000313" key="2">
    <source>
        <dbReference type="Proteomes" id="UP000499080"/>
    </source>
</evidence>
<accession>A0A4Y2IJY2</accession>
<sequence>MFSLPVSTVPTRKRVQFLPCQPQTAGQLHLVVIKETFARVISSHRKATTMHRNQYCQRAHMGSAMRRLADLRWGNSQTIPRSDLTIANMEVYSLVALEDDCPVEWKEGGAPPLEVLDKNRMLSAEREGGEEQI</sequence>
<gene>
    <name evidence="1" type="ORF">AVEN_132247_1</name>
</gene>
<name>A0A4Y2IJY2_ARAVE</name>
<keyword evidence="2" id="KW-1185">Reference proteome</keyword>
<protein>
    <submittedName>
        <fullName evidence="1">Uncharacterized protein</fullName>
    </submittedName>
</protein>
<dbReference type="Proteomes" id="UP000499080">
    <property type="component" value="Unassembled WGS sequence"/>
</dbReference>
<proteinExistence type="predicted"/>